<comment type="caution">
    <text evidence="2">The sequence shown here is derived from an EMBL/GenBank/DDBJ whole genome shotgun (WGS) entry which is preliminary data.</text>
</comment>
<dbReference type="EMBL" id="LBSA01000002">
    <property type="protein sequence ID" value="KKQ10611.1"/>
    <property type="molecule type" value="Genomic_DNA"/>
</dbReference>
<feature type="domain" description="Gfo/Idh/MocA-like oxidoreductase N-terminal" evidence="1">
    <location>
        <begin position="3"/>
        <end position="110"/>
    </location>
</feature>
<dbReference type="InterPro" id="IPR051450">
    <property type="entry name" value="Gfo/Idh/MocA_Oxidoreductases"/>
</dbReference>
<gene>
    <name evidence="2" type="ORF">US19_C0002G0030</name>
</gene>
<dbReference type="InterPro" id="IPR036291">
    <property type="entry name" value="NAD(P)-bd_dom_sf"/>
</dbReference>
<protein>
    <submittedName>
        <fullName evidence="2">Oxidoreductase domain protein</fullName>
    </submittedName>
</protein>
<dbReference type="SUPFAM" id="SSF51735">
    <property type="entry name" value="NAD(P)-binding Rossmann-fold domains"/>
    <property type="match status" value="1"/>
</dbReference>
<proteinExistence type="predicted"/>
<sequence>MTNIALIGAGSMAKNYINTLDHFPNARISIVLAKTKNNLSKLPGKFIKTTKIEDVLIQKNIDAVIISSPASTHFKFISLFQKMGIRILVEKPFVTSLNEVKKIKKIKPKSNILIAHTLLFHPAYQLIKKLVKNEKILNLKFEGYNNNPRKDTTLLWDWGPHPISLFLDLYNKMPKSANLENKSKNEISISLDFGNNLKSSFRIGWNSPKKIRKLEVSTNKNIYIFDDLKYPNLEINSLSGFNISYPKVETTPPLNNLISYFLRSGRYNTSNFDFGVKVTKILEACNKSIKNRTTKL</sequence>
<organism evidence="2 3">
    <name type="scientific">Candidatus Daviesbacteria bacterium GW2011_GWB1_36_5</name>
    <dbReference type="NCBI Taxonomy" id="1618426"/>
    <lineage>
        <taxon>Bacteria</taxon>
        <taxon>Candidatus Daviesiibacteriota</taxon>
    </lineage>
</organism>
<dbReference type="GO" id="GO:0000166">
    <property type="term" value="F:nucleotide binding"/>
    <property type="evidence" value="ECO:0007669"/>
    <property type="project" value="InterPro"/>
</dbReference>
<evidence type="ECO:0000313" key="3">
    <source>
        <dbReference type="Proteomes" id="UP000034492"/>
    </source>
</evidence>
<reference evidence="2 3" key="1">
    <citation type="journal article" date="2015" name="Nature">
        <title>rRNA introns, odd ribosomes, and small enigmatic genomes across a large radiation of phyla.</title>
        <authorList>
            <person name="Brown C.T."/>
            <person name="Hug L.A."/>
            <person name="Thomas B.C."/>
            <person name="Sharon I."/>
            <person name="Castelle C.J."/>
            <person name="Singh A."/>
            <person name="Wilkins M.J."/>
            <person name="Williams K.H."/>
            <person name="Banfield J.F."/>
        </authorList>
    </citation>
    <scope>NUCLEOTIDE SEQUENCE [LARGE SCALE GENOMIC DNA]</scope>
</reference>
<evidence type="ECO:0000259" key="1">
    <source>
        <dbReference type="Pfam" id="PF01408"/>
    </source>
</evidence>
<dbReference type="InterPro" id="IPR000683">
    <property type="entry name" value="Gfo/Idh/MocA-like_OxRdtase_N"/>
</dbReference>
<dbReference type="AlphaFoldDB" id="A0A0G0I3F9"/>
<dbReference type="Pfam" id="PF01408">
    <property type="entry name" value="GFO_IDH_MocA"/>
    <property type="match status" value="1"/>
</dbReference>
<dbReference type="SUPFAM" id="SSF55347">
    <property type="entry name" value="Glyceraldehyde-3-phosphate dehydrogenase-like, C-terminal domain"/>
    <property type="match status" value="1"/>
</dbReference>
<dbReference type="Gene3D" id="3.40.50.720">
    <property type="entry name" value="NAD(P)-binding Rossmann-like Domain"/>
    <property type="match status" value="1"/>
</dbReference>
<accession>A0A0G0I3F9</accession>
<dbReference type="PANTHER" id="PTHR43377">
    <property type="entry name" value="BILIVERDIN REDUCTASE A"/>
    <property type="match status" value="1"/>
</dbReference>
<dbReference type="Gene3D" id="3.30.360.10">
    <property type="entry name" value="Dihydrodipicolinate Reductase, domain 2"/>
    <property type="match status" value="1"/>
</dbReference>
<dbReference type="PANTHER" id="PTHR43377:SF6">
    <property type="entry name" value="GFO_IDH_MOCA-LIKE OXIDOREDUCTASE N-TERMINAL DOMAIN-CONTAINING PROTEIN"/>
    <property type="match status" value="1"/>
</dbReference>
<dbReference type="Proteomes" id="UP000034492">
    <property type="component" value="Unassembled WGS sequence"/>
</dbReference>
<name>A0A0G0I3F9_9BACT</name>
<evidence type="ECO:0000313" key="2">
    <source>
        <dbReference type="EMBL" id="KKQ10611.1"/>
    </source>
</evidence>